<proteinExistence type="predicted"/>
<evidence type="ECO:0000256" key="1">
    <source>
        <dbReference type="ARBA" id="ARBA00022723"/>
    </source>
</evidence>
<dbReference type="InterPro" id="IPR050626">
    <property type="entry name" value="Peptidase_M16"/>
</dbReference>
<evidence type="ECO:0000313" key="4">
    <source>
        <dbReference type="Proteomes" id="UP000693942"/>
    </source>
</evidence>
<accession>A0A8J5NVI3</accession>
<dbReference type="GO" id="GO:0043171">
    <property type="term" value="P:peptide catabolic process"/>
    <property type="evidence" value="ECO:0007669"/>
    <property type="project" value="TreeGrafter"/>
</dbReference>
<evidence type="ECO:0000313" key="2">
    <source>
        <dbReference type="EMBL" id="KAG7408110.1"/>
    </source>
</evidence>
<keyword evidence="1" id="KW-0479">Metal-binding</keyword>
<dbReference type="GO" id="GO:0004222">
    <property type="term" value="F:metalloendopeptidase activity"/>
    <property type="evidence" value="ECO:0007669"/>
    <property type="project" value="TreeGrafter"/>
</dbReference>
<sequence>MSHAGHEEDAGAALIPMTLLSDSLEKLSLDDRDYLVIYLDNDLEALLVHDPETDKASAVLDVNVENFSDESDIPGMTHAVEHDQPRRTTFFDISAKPANDQNPTDTNPYPLRGALDRFAQFFIEPLFLPETLDRELKAIDSENKRIFNMTPGGCIS</sequence>
<evidence type="ECO:0000313" key="3">
    <source>
        <dbReference type="EMBL" id="KAG7408132.1"/>
    </source>
</evidence>
<keyword evidence="3" id="KW-0378">Hydrolase</keyword>
<comment type="caution">
    <text evidence="3">The sequence shown here is derived from an EMBL/GenBank/DDBJ whole genome shotgun (WGS) entry which is preliminary data.</text>
</comment>
<dbReference type="GO" id="GO:0051603">
    <property type="term" value="P:proteolysis involved in protein catabolic process"/>
    <property type="evidence" value="ECO:0007669"/>
    <property type="project" value="TreeGrafter"/>
</dbReference>
<dbReference type="Proteomes" id="UP000693942">
    <property type="component" value="Unassembled WGS sequence"/>
</dbReference>
<dbReference type="GO" id="GO:0005739">
    <property type="term" value="C:mitochondrion"/>
    <property type="evidence" value="ECO:0007669"/>
    <property type="project" value="TreeGrafter"/>
</dbReference>
<dbReference type="AlphaFoldDB" id="A0A8J5NVI3"/>
<dbReference type="EMBL" id="JAELUR010000029">
    <property type="protein sequence ID" value="KAG7408110.1"/>
    <property type="molecule type" value="Genomic_DNA"/>
</dbReference>
<dbReference type="Gene3D" id="3.30.830.10">
    <property type="entry name" value="Metalloenzyme, LuxS/M16 peptidase-like"/>
    <property type="match status" value="2"/>
</dbReference>
<dbReference type="PANTHER" id="PTHR43690">
    <property type="entry name" value="NARDILYSIN"/>
    <property type="match status" value="1"/>
</dbReference>
<gene>
    <name evidence="3" type="ORF">Forpi1262_v018018</name>
    <name evidence="2" type="ORF">Forpi1262_v018034</name>
</gene>
<name>A0A8J5NVI3_FUSOX</name>
<organism evidence="3 4">
    <name type="scientific">Fusarium oxysporum f. sp. raphani</name>
    <dbReference type="NCBI Taxonomy" id="96318"/>
    <lineage>
        <taxon>Eukaryota</taxon>
        <taxon>Fungi</taxon>
        <taxon>Dikarya</taxon>
        <taxon>Ascomycota</taxon>
        <taxon>Pezizomycotina</taxon>
        <taxon>Sordariomycetes</taxon>
        <taxon>Hypocreomycetidae</taxon>
        <taxon>Hypocreales</taxon>
        <taxon>Nectriaceae</taxon>
        <taxon>Fusarium</taxon>
        <taxon>Fusarium oxysporum species complex</taxon>
    </lineage>
</organism>
<dbReference type="InterPro" id="IPR011249">
    <property type="entry name" value="Metalloenz_LuxS/M16"/>
</dbReference>
<dbReference type="GO" id="GO:0046872">
    <property type="term" value="F:metal ion binding"/>
    <property type="evidence" value="ECO:0007669"/>
    <property type="project" value="UniProtKB-KW"/>
</dbReference>
<keyword evidence="3" id="KW-0645">Protease</keyword>
<protein>
    <submittedName>
        <fullName evidence="3">Putative zinc protease</fullName>
    </submittedName>
</protein>
<dbReference type="EMBL" id="JAELUR010000029">
    <property type="protein sequence ID" value="KAG7408132.1"/>
    <property type="molecule type" value="Genomic_DNA"/>
</dbReference>
<dbReference type="SUPFAM" id="SSF63411">
    <property type="entry name" value="LuxS/MPP-like metallohydrolase"/>
    <property type="match status" value="1"/>
</dbReference>
<reference evidence="3" key="1">
    <citation type="submission" date="2021-04" db="EMBL/GenBank/DDBJ databases">
        <title>First draft genome resource for Brassicaceae pathogens Fusarium oxysporum f. sp. raphani and Fusarium oxysporum f. sp. rapae.</title>
        <authorList>
            <person name="Asai S."/>
        </authorList>
    </citation>
    <scope>NUCLEOTIDE SEQUENCE</scope>
    <source>
        <strain evidence="3">Tf1262</strain>
    </source>
</reference>
<dbReference type="GO" id="GO:0005829">
    <property type="term" value="C:cytosol"/>
    <property type="evidence" value="ECO:0007669"/>
    <property type="project" value="TreeGrafter"/>
</dbReference>
<dbReference type="PANTHER" id="PTHR43690:SF18">
    <property type="entry name" value="INSULIN-DEGRADING ENZYME-RELATED"/>
    <property type="match status" value="1"/>
</dbReference>